<gene>
    <name evidence="2" type="ORF">TeGR_g10254</name>
</gene>
<dbReference type="Proteomes" id="UP001165060">
    <property type="component" value="Unassembled WGS sequence"/>
</dbReference>
<evidence type="ECO:0000313" key="2">
    <source>
        <dbReference type="EMBL" id="GMI54081.1"/>
    </source>
</evidence>
<dbReference type="Gene3D" id="3.80.10.10">
    <property type="entry name" value="Ribonuclease Inhibitor"/>
    <property type="match status" value="1"/>
</dbReference>
<keyword evidence="3" id="KW-1185">Reference proteome</keyword>
<reference evidence="2 3" key="1">
    <citation type="journal article" date="2023" name="Commun. Biol.">
        <title>Genome analysis of Parmales, the sister group of diatoms, reveals the evolutionary specialization of diatoms from phago-mixotrophs to photoautotrophs.</title>
        <authorList>
            <person name="Ban H."/>
            <person name="Sato S."/>
            <person name="Yoshikawa S."/>
            <person name="Yamada K."/>
            <person name="Nakamura Y."/>
            <person name="Ichinomiya M."/>
            <person name="Sato N."/>
            <person name="Blanc-Mathieu R."/>
            <person name="Endo H."/>
            <person name="Kuwata A."/>
            <person name="Ogata H."/>
        </authorList>
    </citation>
    <scope>NUCLEOTIDE SEQUENCE [LARGE SCALE GENOMIC DNA]</scope>
</reference>
<dbReference type="SUPFAM" id="SSF52058">
    <property type="entry name" value="L domain-like"/>
    <property type="match status" value="1"/>
</dbReference>
<feature type="transmembrane region" description="Helical" evidence="1">
    <location>
        <begin position="22"/>
        <end position="46"/>
    </location>
</feature>
<keyword evidence="1" id="KW-0472">Membrane</keyword>
<protein>
    <submittedName>
        <fullName evidence="2">Uncharacterized protein</fullName>
    </submittedName>
</protein>
<sequence>VRSDFKAGSGHHFAEDLRFRDFFGASGVFVATALLAQVVLAVILGFRAEVADISDIQVVCLHGIAAYAAFHLFNSVVYWRSLVEGLFDVQEGNMDPLEALNIIPAAKRLMKWYHDNFAIHTGGKYSLLLVIGAEVFELMVQATNANFMAGYLPWPALSFYGTLISTNCILFGVCMLSDERFISESVVITVDVIMDACYIVFNIFYVSNPASYWAIIVPLLLSVDMLNDSMTLRAHESVQRALFKQSARRKNEESKANGTDLVAAPPNLEMLNASFCGVDDITGEQAVELQDRNMVLHGNPVMQITWAYQGALTKIPAWLRLLEKVSYANLEYCDVKEIKGGAFPASLEELNIKNQVAGLRLHPDSFEGLSKLQWLEICTNKLTEDDMHPGLFGDAKLEKLMFLGNPGMLNFDAAALFPGSSGQQLLWLGLENCGLTGIGGESGTNLNGLLALEELWLGRRGVGEGKNDFGDGIAEDAFNGLAAAAASLGPEVGGERVVDAVVAHCAGLFARKNAGLDVFESGKAIARLRLACEIAVRTLANPPPSL</sequence>
<accession>A0ABQ6NAZ7</accession>
<comment type="caution">
    <text evidence="2">The sequence shown here is derived from an EMBL/GenBank/DDBJ whole genome shotgun (WGS) entry which is preliminary data.</text>
</comment>
<dbReference type="EMBL" id="BRYB01006276">
    <property type="protein sequence ID" value="GMI54081.1"/>
    <property type="molecule type" value="Genomic_DNA"/>
</dbReference>
<evidence type="ECO:0000313" key="3">
    <source>
        <dbReference type="Proteomes" id="UP001165060"/>
    </source>
</evidence>
<organism evidence="2 3">
    <name type="scientific">Tetraparma gracilis</name>
    <dbReference type="NCBI Taxonomy" id="2962635"/>
    <lineage>
        <taxon>Eukaryota</taxon>
        <taxon>Sar</taxon>
        <taxon>Stramenopiles</taxon>
        <taxon>Ochrophyta</taxon>
        <taxon>Bolidophyceae</taxon>
        <taxon>Parmales</taxon>
        <taxon>Triparmaceae</taxon>
        <taxon>Tetraparma</taxon>
    </lineage>
</organism>
<proteinExistence type="predicted"/>
<name>A0ABQ6NAZ7_9STRA</name>
<dbReference type="InterPro" id="IPR032675">
    <property type="entry name" value="LRR_dom_sf"/>
</dbReference>
<feature type="non-terminal residue" evidence="2">
    <location>
        <position position="546"/>
    </location>
</feature>
<keyword evidence="1" id="KW-0812">Transmembrane</keyword>
<evidence type="ECO:0000256" key="1">
    <source>
        <dbReference type="SAM" id="Phobius"/>
    </source>
</evidence>
<feature type="transmembrane region" description="Helical" evidence="1">
    <location>
        <begin position="154"/>
        <end position="174"/>
    </location>
</feature>
<feature type="transmembrane region" description="Helical" evidence="1">
    <location>
        <begin position="58"/>
        <end position="79"/>
    </location>
</feature>
<feature type="non-terminal residue" evidence="2">
    <location>
        <position position="1"/>
    </location>
</feature>
<keyword evidence="1" id="KW-1133">Transmembrane helix</keyword>